<feature type="domain" description="Serine/threonine specific protein phosphatases" evidence="6">
    <location>
        <begin position="108"/>
        <end position="113"/>
    </location>
</feature>
<dbReference type="SUPFAM" id="SSF56300">
    <property type="entry name" value="Metallo-dependent phosphatases"/>
    <property type="match status" value="1"/>
</dbReference>
<dbReference type="Gene3D" id="3.60.21.10">
    <property type="match status" value="1"/>
</dbReference>
<accession>A0A4P9ZLS1</accession>
<proteinExistence type="inferred from homology"/>
<dbReference type="SMART" id="SM00156">
    <property type="entry name" value="PP2Ac"/>
    <property type="match status" value="1"/>
</dbReference>
<dbReference type="InterPro" id="IPR047129">
    <property type="entry name" value="PPA2-like"/>
</dbReference>
<dbReference type="Pfam" id="PF00149">
    <property type="entry name" value="Metallophos"/>
    <property type="match status" value="1"/>
</dbReference>
<keyword evidence="3" id="KW-0464">Manganese</keyword>
<comment type="catalytic activity">
    <reaction evidence="4 5">
        <text>O-phospho-L-threonyl-[protein] + H2O = L-threonyl-[protein] + phosphate</text>
        <dbReference type="Rhea" id="RHEA:47004"/>
        <dbReference type="Rhea" id="RHEA-COMP:11060"/>
        <dbReference type="Rhea" id="RHEA-COMP:11605"/>
        <dbReference type="ChEBI" id="CHEBI:15377"/>
        <dbReference type="ChEBI" id="CHEBI:30013"/>
        <dbReference type="ChEBI" id="CHEBI:43474"/>
        <dbReference type="ChEBI" id="CHEBI:61977"/>
        <dbReference type="EC" id="3.1.3.16"/>
    </reaction>
</comment>
<dbReference type="GO" id="GO:0004722">
    <property type="term" value="F:protein serine/threonine phosphatase activity"/>
    <property type="evidence" value="ECO:0007669"/>
    <property type="project" value="UniProtKB-EC"/>
</dbReference>
<dbReference type="Proteomes" id="UP000268162">
    <property type="component" value="Unassembled WGS sequence"/>
</dbReference>
<dbReference type="InterPro" id="IPR029052">
    <property type="entry name" value="Metallo-depent_PP-like"/>
</dbReference>
<dbReference type="EMBL" id="ML003368">
    <property type="protein sequence ID" value="RKP34085.1"/>
    <property type="molecule type" value="Genomic_DNA"/>
</dbReference>
<keyword evidence="2 5" id="KW-0378">Hydrolase</keyword>
<evidence type="ECO:0000313" key="7">
    <source>
        <dbReference type="EMBL" id="RKP34085.1"/>
    </source>
</evidence>
<keyword evidence="8" id="KW-1185">Reference proteome</keyword>
<dbReference type="PRINTS" id="PR00114">
    <property type="entry name" value="STPHPHTASE"/>
</dbReference>
<evidence type="ECO:0000259" key="6">
    <source>
        <dbReference type="PROSITE" id="PS00125"/>
    </source>
</evidence>
<sequence length="316" mass="35720">MHDVDEYIACLHRGQVLPPRAVRNLCDAITEILFVESNVVQVDSPVTVVGDIHGQFYDLLALLEIGGPLPNTNYLFLGDFVDRGNRSVETISLLFCLKLKYPANVFLIRGNHETRMTTTIYGFLRECQAKYNGSNAEWNYFVEAFNFLPLAAVIANCIFCVHGGMSPSIQVIDQIKIIDRFKEIPSEGPMCDLVWSDPDHTIQNYNVNSRGAGFTFGAQIVYRFLQANGMDTILRAHQLCQGGYESYFNNGLHTVWSAPNYCGRCGNMASVYKIDHQLHGRFLTFHAAARSLEESQAVQMFPWWTLFHLYTPTPTN</sequence>
<protein>
    <recommendedName>
        <fullName evidence="5">Serine/threonine-protein phosphatase</fullName>
        <ecNumber evidence="5">3.1.3.16</ecNumber>
    </recommendedName>
</protein>
<dbReference type="PROSITE" id="PS00125">
    <property type="entry name" value="SER_THR_PHOSPHATASE"/>
    <property type="match status" value="1"/>
</dbReference>
<dbReference type="STRING" id="215637.A0A4P9ZLS1"/>
<dbReference type="InterPro" id="IPR004843">
    <property type="entry name" value="Calcineurin-like_PHP"/>
</dbReference>
<dbReference type="GO" id="GO:0046872">
    <property type="term" value="F:metal ion binding"/>
    <property type="evidence" value="ECO:0007669"/>
    <property type="project" value="UniProtKB-KW"/>
</dbReference>
<gene>
    <name evidence="7" type="ORF">BJ085DRAFT_41830</name>
</gene>
<dbReference type="AlphaFoldDB" id="A0A4P9ZLS1"/>
<evidence type="ECO:0000313" key="8">
    <source>
        <dbReference type="Proteomes" id="UP000268162"/>
    </source>
</evidence>
<evidence type="ECO:0000256" key="2">
    <source>
        <dbReference type="ARBA" id="ARBA00022801"/>
    </source>
</evidence>
<dbReference type="PANTHER" id="PTHR45619">
    <property type="entry name" value="SERINE/THREONINE-PROTEIN PHOSPHATASE PP2A-RELATED"/>
    <property type="match status" value="1"/>
</dbReference>
<dbReference type="EC" id="3.1.3.16" evidence="5"/>
<keyword evidence="1" id="KW-0479">Metal-binding</keyword>
<organism evidence="7 8">
    <name type="scientific">Dimargaris cristalligena</name>
    <dbReference type="NCBI Taxonomy" id="215637"/>
    <lineage>
        <taxon>Eukaryota</taxon>
        <taxon>Fungi</taxon>
        <taxon>Fungi incertae sedis</taxon>
        <taxon>Zoopagomycota</taxon>
        <taxon>Kickxellomycotina</taxon>
        <taxon>Dimargaritomycetes</taxon>
        <taxon>Dimargaritales</taxon>
        <taxon>Dimargaritaceae</taxon>
        <taxon>Dimargaris</taxon>
    </lineage>
</organism>
<dbReference type="InterPro" id="IPR006186">
    <property type="entry name" value="Ser/Thr-sp_prot-phosphatase"/>
</dbReference>
<comment type="similarity">
    <text evidence="5">Belongs to the PPP phosphatase family.</text>
</comment>
<evidence type="ECO:0000256" key="1">
    <source>
        <dbReference type="ARBA" id="ARBA00022723"/>
    </source>
</evidence>
<evidence type="ECO:0000256" key="5">
    <source>
        <dbReference type="RuleBase" id="RU004273"/>
    </source>
</evidence>
<reference evidence="8" key="1">
    <citation type="journal article" date="2018" name="Nat. Microbiol.">
        <title>Leveraging single-cell genomics to expand the fungal tree of life.</title>
        <authorList>
            <person name="Ahrendt S.R."/>
            <person name="Quandt C.A."/>
            <person name="Ciobanu D."/>
            <person name="Clum A."/>
            <person name="Salamov A."/>
            <person name="Andreopoulos B."/>
            <person name="Cheng J.F."/>
            <person name="Woyke T."/>
            <person name="Pelin A."/>
            <person name="Henrissat B."/>
            <person name="Reynolds N.K."/>
            <person name="Benny G.L."/>
            <person name="Smith M.E."/>
            <person name="James T.Y."/>
            <person name="Grigoriev I.V."/>
        </authorList>
    </citation>
    <scope>NUCLEOTIDE SEQUENCE [LARGE SCALE GENOMIC DNA]</scope>
    <source>
        <strain evidence="8">RSA 468</strain>
    </source>
</reference>
<name>A0A4P9ZLS1_9FUNG</name>
<evidence type="ECO:0000256" key="4">
    <source>
        <dbReference type="ARBA" id="ARBA00048336"/>
    </source>
</evidence>
<evidence type="ECO:0000256" key="3">
    <source>
        <dbReference type="ARBA" id="ARBA00023211"/>
    </source>
</evidence>